<dbReference type="GO" id="GO:0005634">
    <property type="term" value="C:nucleus"/>
    <property type="evidence" value="ECO:0007669"/>
    <property type="project" value="TreeGrafter"/>
</dbReference>
<protein>
    <submittedName>
        <fullName evidence="5">IQ calmodulin-binding motif domain-containing protein</fullName>
    </submittedName>
</protein>
<name>F0VGB9_NEOCL</name>
<accession>F0VGB9</accession>
<feature type="region of interest" description="Disordered" evidence="2">
    <location>
        <begin position="96"/>
        <end position="199"/>
    </location>
</feature>
<feature type="compositionally biased region" description="Low complexity" evidence="2">
    <location>
        <begin position="1097"/>
        <end position="1111"/>
    </location>
</feature>
<organism evidence="4 6">
    <name type="scientific">Neospora caninum (strain Liverpool)</name>
    <dbReference type="NCBI Taxonomy" id="572307"/>
    <lineage>
        <taxon>Eukaryota</taxon>
        <taxon>Sar</taxon>
        <taxon>Alveolata</taxon>
        <taxon>Apicomplexa</taxon>
        <taxon>Conoidasida</taxon>
        <taxon>Coccidia</taxon>
        <taxon>Eucoccidiorida</taxon>
        <taxon>Eimeriorina</taxon>
        <taxon>Sarcocystidae</taxon>
        <taxon>Neospora</taxon>
    </lineage>
</organism>
<evidence type="ECO:0000313" key="4">
    <source>
        <dbReference type="EMBL" id="CBZ52763.1"/>
    </source>
</evidence>
<dbReference type="OrthoDB" id="354858at2759"/>
<feature type="compositionally biased region" description="Basic and acidic residues" evidence="2">
    <location>
        <begin position="920"/>
        <end position="939"/>
    </location>
</feature>
<dbReference type="RefSeq" id="XP_003882795.1">
    <property type="nucleotide sequence ID" value="XM_003882746.1"/>
</dbReference>
<feature type="compositionally biased region" description="Basic and acidic residues" evidence="2">
    <location>
        <begin position="760"/>
        <end position="771"/>
    </location>
</feature>
<feature type="region of interest" description="Disordered" evidence="2">
    <location>
        <begin position="729"/>
        <end position="877"/>
    </location>
</feature>
<feature type="compositionally biased region" description="Low complexity" evidence="2">
    <location>
        <begin position="143"/>
        <end position="156"/>
    </location>
</feature>
<feature type="region of interest" description="Disordered" evidence="2">
    <location>
        <begin position="983"/>
        <end position="1180"/>
    </location>
</feature>
<feature type="compositionally biased region" description="Basic residues" evidence="2">
    <location>
        <begin position="1157"/>
        <end position="1169"/>
    </location>
</feature>
<feature type="domain" description="AMP-activated protein kinase glycogen-binding" evidence="3">
    <location>
        <begin position="566"/>
        <end position="644"/>
    </location>
</feature>
<feature type="region of interest" description="Disordered" evidence="2">
    <location>
        <begin position="280"/>
        <end position="308"/>
    </location>
</feature>
<gene>
    <name evidence="5" type="ORF">BN1204_025510</name>
    <name evidence="4" type="ORF">NCLIV_025510</name>
</gene>
<feature type="compositionally biased region" description="Basic and acidic residues" evidence="2">
    <location>
        <begin position="347"/>
        <end position="359"/>
    </location>
</feature>
<dbReference type="GO" id="GO:0019901">
    <property type="term" value="F:protein kinase binding"/>
    <property type="evidence" value="ECO:0007669"/>
    <property type="project" value="TreeGrafter"/>
</dbReference>
<reference evidence="4" key="1">
    <citation type="submission" date="2011-02" db="EMBL/GenBank/DDBJ databases">
        <authorList>
            <person name="Aslett M."/>
        </authorList>
    </citation>
    <scope>NUCLEOTIDE SEQUENCE</scope>
    <source>
        <strain evidence="4">Liverpool</strain>
    </source>
</reference>
<dbReference type="AlphaFoldDB" id="F0VGB9"/>
<feature type="compositionally biased region" description="Basic residues" evidence="2">
    <location>
        <begin position="1070"/>
        <end position="1079"/>
    </location>
</feature>
<dbReference type="Pfam" id="PF00612">
    <property type="entry name" value="IQ"/>
    <property type="match status" value="3"/>
</dbReference>
<dbReference type="GeneID" id="13442635"/>
<dbReference type="EMBL" id="FR823389">
    <property type="protein sequence ID" value="CBZ52763.1"/>
    <property type="molecule type" value="Genomic_DNA"/>
</dbReference>
<feature type="region of interest" description="Disordered" evidence="2">
    <location>
        <begin position="1"/>
        <end position="34"/>
    </location>
</feature>
<dbReference type="PROSITE" id="PS50096">
    <property type="entry name" value="IQ"/>
    <property type="match status" value="3"/>
</dbReference>
<sequence>MQSTLGDCPPCFGPDRGLRGQREAEQQSGDGSQQFRVTVDTGRLGSIICQELPTEAVGHLKELVRSQIRTWLHFPLFRHIVNVNCAPGAPFRGSAPSPFASAAHQGSRPPVSGPSSGVSTVGDEKTAERGGQQSESGTFSGLAAASACAPSRNAAPGCGTESGGDPRSLPCSYRDRYTGGGEATRQASPGLAPEAAGDPWRPQGLALDSLSAEGEFLPHRDAPRGKNGGPATPSYGRCLSDFEALEGSVASSAFRRYGGDSAGASSTCLESTVAHRSRCSSLSAPSSSSSPILSPALKPRGACPGCRDPTSRLAPRSCDRRLGLDANGDSRAAERHRQGAAYPLLSRTDKTAGDAEQRNSLRRSWSGLSSKAGSDASRAYQTHMFAPAVFSSLGGASWCCRAALASCVDGPGALTASSVATPPMKLQVLRCMLADTAAATIQRVLRGHLGRLRAEKLVAEKREFLRLSAAATKIQAGWRRVKAQETFLLLHFCEMLASERNAAAVKIQAFWKMRIQRDKYRTMHLTECLSALRRLAAVELQRVWRGRVTRKVLDDEWQKWIIKWPWDKPGTIVEVVGDFSNPPWTKRYLMTYCYVRRCFILPLPRKPGRYEVKFIVDGRYVCDGSQTVVADGNGHFNNLIRVRSATKSPFREVRERLQQLQEQNEASLFRSASSPLFAACRPAVGSHCLEDMVVTQGASLPRQTPLHADSMPSCVWASGEDFEQLHTEAQAHEARHERETGRERSGSGGDPGEAGMRSRVSSDRHTERLATEAEALYGHQSASNPTDAGRKTEDAEAEPTPQREGATTKAGNGFASASRAREDASEVEPTTDAARVPVGHRDGDQQESAPLHSEPGGSFDCVPRARSSASRLGSQGGASLRDALRVELLNPPRSEQVLGEQDAVGRLTGREVVPGPPAHRWSEEAGGKDSHGASRDHEGASAVALGAHGDKDLANRPRETNSICSLASTQASVVDRGSVFPAADASDSALSQDAASSVPDTEPAGEVASRPVPPVSSAGEVAKKRDSRASAADVSKGRAVETRSGGDDGWRGGQEKNPVRGSKGNEQASRRRRKGRQSRARGGADGPSADLSGRVGEAGLNPAAAARENAPPQSAQKSERVDAAQSRQSSASNTDRTADAQASGVCEEPTKVEARSGHRSRAEKRRWNQRCRGGASGGRR</sequence>
<evidence type="ECO:0000313" key="5">
    <source>
        <dbReference type="EMBL" id="CEL66745.1"/>
    </source>
</evidence>
<dbReference type="VEuPathDB" id="ToxoDB:NCLIV_025510"/>
<feature type="compositionally biased region" description="Polar residues" evidence="2">
    <location>
        <begin position="1125"/>
        <end position="1135"/>
    </location>
</feature>
<reference evidence="5" key="4">
    <citation type="journal article" date="2015" name="PLoS ONE">
        <title>Comprehensive Evaluation of Toxoplasma gondii VEG and Neospora caninum LIV Genomes with Tachyzoite Stage Transcriptome and Proteome Defines Novel Transcript Features.</title>
        <authorList>
            <person name="Ramaprasad A."/>
            <person name="Mourier T."/>
            <person name="Naeem R."/>
            <person name="Malas T.B."/>
            <person name="Moussa E."/>
            <person name="Panigrahi A."/>
            <person name="Vermont S.J."/>
            <person name="Otto T.D."/>
            <person name="Wastling J."/>
            <person name="Pain A."/>
        </authorList>
    </citation>
    <scope>NUCLEOTIDE SEQUENCE</scope>
    <source>
        <strain evidence="5">Liverpool</strain>
    </source>
</reference>
<dbReference type="InterPro" id="IPR050827">
    <property type="entry name" value="CRP1_MDG1_kinase"/>
</dbReference>
<proteinExistence type="inferred from homology"/>
<dbReference type="InParanoid" id="F0VGB9"/>
<evidence type="ECO:0000259" key="3">
    <source>
        <dbReference type="Pfam" id="PF16561"/>
    </source>
</evidence>
<dbReference type="SMART" id="SM00015">
    <property type="entry name" value="IQ"/>
    <property type="match status" value="4"/>
</dbReference>
<dbReference type="Pfam" id="PF16561">
    <property type="entry name" value="AMPK1_CBM"/>
    <property type="match status" value="1"/>
</dbReference>
<reference evidence="6" key="3">
    <citation type="journal article" date="2012" name="PLoS Pathog.">
        <title>Comparative genomics of the apicomplexan parasites Toxoplasma gondii and Neospora caninum: Coccidia differing in host range and transmission strategy.</title>
        <authorList>
            <person name="Reid A.J."/>
            <person name="Vermont S.J."/>
            <person name="Cotton J.A."/>
            <person name="Harris D."/>
            <person name="Hill-Cawthorne G.A."/>
            <person name="Konen-Waisman S."/>
            <person name="Latham S.M."/>
            <person name="Mourier T."/>
            <person name="Norton R."/>
            <person name="Quail M.A."/>
            <person name="Sanders M."/>
            <person name="Shanmugam D."/>
            <person name="Sohal A."/>
            <person name="Wasmuth J.D."/>
            <person name="Brunk B."/>
            <person name="Grigg M.E."/>
            <person name="Howard J.C."/>
            <person name="Parkinson J."/>
            <person name="Roos D.S."/>
            <person name="Trees A.J."/>
            <person name="Berriman M."/>
            <person name="Pain A."/>
            <person name="Wastling J.M."/>
        </authorList>
    </citation>
    <scope>NUCLEOTIDE SEQUENCE [LARGE SCALE GENOMIC DNA]</scope>
    <source>
        <strain evidence="6">Liverpool</strain>
    </source>
</reference>
<dbReference type="CDD" id="cd02859">
    <property type="entry name" value="E_set_AMPKbeta_like_N"/>
    <property type="match status" value="1"/>
</dbReference>
<dbReference type="Gene3D" id="2.60.40.10">
    <property type="entry name" value="Immunoglobulins"/>
    <property type="match status" value="1"/>
</dbReference>
<dbReference type="Gene3D" id="1.20.5.190">
    <property type="match status" value="2"/>
</dbReference>
<dbReference type="PANTHER" id="PTHR10343">
    <property type="entry name" value="5'-AMP-ACTIVATED PROTEIN KINASE , BETA SUBUNIT"/>
    <property type="match status" value="1"/>
</dbReference>
<feature type="compositionally biased region" description="Low complexity" evidence="2">
    <location>
        <begin position="280"/>
        <end position="297"/>
    </location>
</feature>
<feature type="region of interest" description="Disordered" evidence="2">
    <location>
        <begin position="329"/>
        <end position="369"/>
    </location>
</feature>
<dbReference type="PANTHER" id="PTHR10343:SF84">
    <property type="entry name" value="5'-AMP-ACTIVATED PROTEIN KINASE SUBUNIT BETA-1"/>
    <property type="match status" value="1"/>
</dbReference>
<feature type="compositionally biased region" description="Basic and acidic residues" evidence="2">
    <location>
        <begin position="1035"/>
        <end position="1058"/>
    </location>
</feature>
<feature type="compositionally biased region" description="Low complexity" evidence="2">
    <location>
        <begin position="983"/>
        <end position="997"/>
    </location>
</feature>
<dbReference type="Proteomes" id="UP000007494">
    <property type="component" value="Chromosome VIIb"/>
</dbReference>
<dbReference type="OMA" id="RIQRDKY"/>
<evidence type="ECO:0000256" key="2">
    <source>
        <dbReference type="SAM" id="MobiDB-lite"/>
    </source>
</evidence>
<dbReference type="EMBL" id="LN714482">
    <property type="protein sequence ID" value="CEL66745.1"/>
    <property type="molecule type" value="Genomic_DNA"/>
</dbReference>
<feature type="compositionally biased region" description="Basic and acidic residues" evidence="2">
    <location>
        <begin position="16"/>
        <end position="25"/>
    </location>
</feature>
<evidence type="ECO:0000256" key="1">
    <source>
        <dbReference type="ARBA" id="ARBA00010926"/>
    </source>
</evidence>
<dbReference type="GO" id="GO:0031588">
    <property type="term" value="C:nucleotide-activated protein kinase complex"/>
    <property type="evidence" value="ECO:0007669"/>
    <property type="project" value="TreeGrafter"/>
</dbReference>
<dbReference type="InterPro" id="IPR013783">
    <property type="entry name" value="Ig-like_fold"/>
</dbReference>
<dbReference type="eggNOG" id="ENOG502T01H">
    <property type="taxonomic scope" value="Eukaryota"/>
</dbReference>
<dbReference type="InterPro" id="IPR000048">
    <property type="entry name" value="IQ_motif_EF-hand-BS"/>
</dbReference>
<dbReference type="GO" id="GO:0005737">
    <property type="term" value="C:cytoplasm"/>
    <property type="evidence" value="ECO:0007669"/>
    <property type="project" value="TreeGrafter"/>
</dbReference>
<dbReference type="InterPro" id="IPR014756">
    <property type="entry name" value="Ig_E-set"/>
</dbReference>
<feature type="compositionally biased region" description="Basic and acidic residues" evidence="2">
    <location>
        <begin position="729"/>
        <end position="745"/>
    </location>
</feature>
<evidence type="ECO:0000313" key="6">
    <source>
        <dbReference type="Proteomes" id="UP000007494"/>
    </source>
</evidence>
<dbReference type="InterPro" id="IPR032640">
    <property type="entry name" value="AMPK1_CBM"/>
</dbReference>
<keyword evidence="6" id="KW-1185">Reference proteome</keyword>
<feature type="region of interest" description="Disordered" evidence="2">
    <location>
        <begin position="892"/>
        <end position="956"/>
    </location>
</feature>
<dbReference type="SUPFAM" id="SSF81296">
    <property type="entry name" value="E set domains"/>
    <property type="match status" value="1"/>
</dbReference>
<feature type="compositionally biased region" description="Low complexity" evidence="2">
    <location>
        <begin position="106"/>
        <end position="121"/>
    </location>
</feature>
<reference evidence="4" key="2">
    <citation type="submission" date="2011-03" db="EMBL/GenBank/DDBJ databases">
        <title>Comparative genomics and transcriptomics of Neospora caninum and Toxoplasma gondii.</title>
        <authorList>
            <person name="Reid A.J."/>
            <person name="Sohal A."/>
            <person name="Harris D."/>
            <person name="Quail M."/>
            <person name="Sanders M."/>
            <person name="Berriman M."/>
            <person name="Wastling J.M."/>
            <person name="Pain A."/>
        </authorList>
    </citation>
    <scope>NUCLEOTIDE SEQUENCE</scope>
    <source>
        <strain evidence="4">Liverpool</strain>
    </source>
</reference>
<comment type="similarity">
    <text evidence="1">Belongs to the 5'-AMP-activated protein kinase beta subunit family.</text>
</comment>
<dbReference type="GO" id="GO:0007165">
    <property type="term" value="P:signal transduction"/>
    <property type="evidence" value="ECO:0007669"/>
    <property type="project" value="TreeGrafter"/>
</dbReference>